<sequence length="142" mass="15534">MADDIRILPTEWVGTVRTSSWGVVTPHHPHFLSHAHLEPGWHTTDNNVTFRIDQQEGPFLELTFIASDHESKAVGVLSADSRSLKIATLEVTFHLVVDGDRMSGDGEARAHGASDRRGTFAAKMVELTAKSQPASPRPSLVD</sequence>
<dbReference type="EMBL" id="CAFBOZ010000175">
    <property type="protein sequence ID" value="CAB5011162.1"/>
    <property type="molecule type" value="Genomic_DNA"/>
</dbReference>
<gene>
    <name evidence="1" type="ORF">UFOPK3992_01234</name>
</gene>
<protein>
    <submittedName>
        <fullName evidence="1">Unannotated protein</fullName>
    </submittedName>
</protein>
<evidence type="ECO:0000313" key="1">
    <source>
        <dbReference type="EMBL" id="CAB5011162.1"/>
    </source>
</evidence>
<reference evidence="1" key="1">
    <citation type="submission" date="2020-05" db="EMBL/GenBank/DDBJ databases">
        <authorList>
            <person name="Chiriac C."/>
            <person name="Salcher M."/>
            <person name="Ghai R."/>
            <person name="Kavagutti S V."/>
        </authorList>
    </citation>
    <scope>NUCLEOTIDE SEQUENCE</scope>
</reference>
<proteinExistence type="predicted"/>
<organism evidence="1">
    <name type="scientific">freshwater metagenome</name>
    <dbReference type="NCBI Taxonomy" id="449393"/>
    <lineage>
        <taxon>unclassified sequences</taxon>
        <taxon>metagenomes</taxon>
        <taxon>ecological metagenomes</taxon>
    </lineage>
</organism>
<name>A0A6J7Q9S5_9ZZZZ</name>
<dbReference type="AlphaFoldDB" id="A0A6J7Q9S5"/>
<accession>A0A6J7Q9S5</accession>